<name>A0ACB9A132_9ASTR</name>
<gene>
    <name evidence="1" type="ORF">L1987_73311</name>
</gene>
<protein>
    <submittedName>
        <fullName evidence="1">Uncharacterized protein</fullName>
    </submittedName>
</protein>
<comment type="caution">
    <text evidence="1">The sequence shown here is derived from an EMBL/GenBank/DDBJ whole genome shotgun (WGS) entry which is preliminary data.</text>
</comment>
<reference evidence="2" key="1">
    <citation type="journal article" date="2022" name="Mol. Ecol. Resour.">
        <title>The genomes of chicory, endive, great burdock and yacon provide insights into Asteraceae palaeo-polyploidization history and plant inulin production.</title>
        <authorList>
            <person name="Fan W."/>
            <person name="Wang S."/>
            <person name="Wang H."/>
            <person name="Wang A."/>
            <person name="Jiang F."/>
            <person name="Liu H."/>
            <person name="Zhao H."/>
            <person name="Xu D."/>
            <person name="Zhang Y."/>
        </authorList>
    </citation>
    <scope>NUCLEOTIDE SEQUENCE [LARGE SCALE GENOMIC DNA]</scope>
    <source>
        <strain evidence="2">cv. Yunnan</strain>
    </source>
</reference>
<dbReference type="Proteomes" id="UP001056120">
    <property type="component" value="Linkage Group LG25"/>
</dbReference>
<organism evidence="1 2">
    <name type="scientific">Smallanthus sonchifolius</name>
    <dbReference type="NCBI Taxonomy" id="185202"/>
    <lineage>
        <taxon>Eukaryota</taxon>
        <taxon>Viridiplantae</taxon>
        <taxon>Streptophyta</taxon>
        <taxon>Embryophyta</taxon>
        <taxon>Tracheophyta</taxon>
        <taxon>Spermatophyta</taxon>
        <taxon>Magnoliopsida</taxon>
        <taxon>eudicotyledons</taxon>
        <taxon>Gunneridae</taxon>
        <taxon>Pentapetalae</taxon>
        <taxon>asterids</taxon>
        <taxon>campanulids</taxon>
        <taxon>Asterales</taxon>
        <taxon>Asteraceae</taxon>
        <taxon>Asteroideae</taxon>
        <taxon>Heliantheae alliance</taxon>
        <taxon>Millerieae</taxon>
        <taxon>Smallanthus</taxon>
    </lineage>
</organism>
<keyword evidence="2" id="KW-1185">Reference proteome</keyword>
<reference evidence="1 2" key="2">
    <citation type="journal article" date="2022" name="Mol. Ecol. Resour.">
        <title>The genomes of chicory, endive, great burdock and yacon provide insights into Asteraceae paleo-polyploidization history and plant inulin production.</title>
        <authorList>
            <person name="Fan W."/>
            <person name="Wang S."/>
            <person name="Wang H."/>
            <person name="Wang A."/>
            <person name="Jiang F."/>
            <person name="Liu H."/>
            <person name="Zhao H."/>
            <person name="Xu D."/>
            <person name="Zhang Y."/>
        </authorList>
    </citation>
    <scope>NUCLEOTIDE SEQUENCE [LARGE SCALE GENOMIC DNA]</scope>
    <source>
        <strain evidence="2">cv. Yunnan</strain>
        <tissue evidence="1">Leaves</tissue>
    </source>
</reference>
<proteinExistence type="predicted"/>
<sequence length="125" mass="13242">MATEPFGCPVGKQTRGGAAMAADAASGVLDFFLQRYNNDIVAGFLWSEPSQQDMARVLACSSGKIRVPITFSGDAVFPEMDGKGYSLDASTLSLLIDQTAAGSLNRSILKLIGRLVPKELMETPA</sequence>
<dbReference type="EMBL" id="CM042042">
    <property type="protein sequence ID" value="KAI3703329.1"/>
    <property type="molecule type" value="Genomic_DNA"/>
</dbReference>
<evidence type="ECO:0000313" key="1">
    <source>
        <dbReference type="EMBL" id="KAI3703329.1"/>
    </source>
</evidence>
<accession>A0ACB9A132</accession>
<evidence type="ECO:0000313" key="2">
    <source>
        <dbReference type="Proteomes" id="UP001056120"/>
    </source>
</evidence>